<reference evidence="8 9" key="1">
    <citation type="submission" date="2019-04" db="EMBL/GenBank/DDBJ databases">
        <title>Sphingomonas psychrotolerans sp. nov., isolated from soil in the Tianshan Mountains, Xinjiang, China.</title>
        <authorList>
            <person name="Luo Y."/>
            <person name="Sheng H."/>
        </authorList>
    </citation>
    <scope>NUCLEOTIDE SEQUENCE [LARGE SCALE GENOMIC DNA]</scope>
    <source>
        <strain evidence="8 9">KIS18-15</strain>
    </source>
</reference>
<dbReference type="Gene3D" id="2.40.170.20">
    <property type="entry name" value="TonB-dependent receptor, beta-barrel domain"/>
    <property type="match status" value="1"/>
</dbReference>
<keyword evidence="9" id="KW-1185">Reference proteome</keyword>
<accession>A0A4V3QWP5</accession>
<evidence type="ECO:0000313" key="8">
    <source>
        <dbReference type="EMBL" id="TGX43432.1"/>
    </source>
</evidence>
<dbReference type="Gene3D" id="2.170.130.10">
    <property type="entry name" value="TonB-dependent receptor, plug domain"/>
    <property type="match status" value="1"/>
</dbReference>
<keyword evidence="3" id="KW-0998">Cell outer membrane</keyword>
<dbReference type="Pfam" id="PF07715">
    <property type="entry name" value="Plug"/>
    <property type="match status" value="1"/>
</dbReference>
<evidence type="ECO:0000259" key="6">
    <source>
        <dbReference type="Pfam" id="PF00593"/>
    </source>
</evidence>
<keyword evidence="2 4" id="KW-0472">Membrane</keyword>
<organism evidence="8 9">
    <name type="scientific">Sphingomonas naasensis</name>
    <dbReference type="NCBI Taxonomy" id="1344951"/>
    <lineage>
        <taxon>Bacteria</taxon>
        <taxon>Pseudomonadati</taxon>
        <taxon>Pseudomonadota</taxon>
        <taxon>Alphaproteobacteria</taxon>
        <taxon>Sphingomonadales</taxon>
        <taxon>Sphingomonadaceae</taxon>
        <taxon>Sphingomonas</taxon>
    </lineage>
</organism>
<comment type="caution">
    <text evidence="8">The sequence shown here is derived from an EMBL/GenBank/DDBJ whole genome shotgun (WGS) entry which is preliminary data.</text>
</comment>
<sequence length="1047" mass="110704">MLGTNYNLVRRGALLSASLLAITAAPALAQTSGAAAGVAADAPQEQTAQAPAEAPADEQEIVVSGYRASLESQTNAKRNSIGFTDTIFAEDIGKFPDTNIAESVNRIPGVTIQREVTGEGSNVAIRGLGTNFTRVLLNGAPVAVASVRFDAQSTNREVDLDLLPTELFTQLTVSKSPVASQVEGGAAGTVNLRSARPFDNPKPYLSYGLQGSKVSSSGKWGYRGHVLASATFGDFGILAGASLARNEFHIDGFETIGWTNPNLSAAQRPTGANATGGGNFTIPATVPANAGNGLIAGTTIDQAFLLARNPGATIDQIDNGLIPRLGRPRTEVGYRDRKSFLASAEWRPSDALHFYIDGMYSRRETEFTRTSMNWVGRNGAAIPLNTTYDRSDCTAGCVVTGGTYANAQFFLEYRPYHDTQEYWGVNPGVEFVVNDFIKGDLQANYTKSNFHRESPTVLVITPPSSGVTATYVNDGGIPQITSNIDLNNPASFGWAGGGRVNLNGEDRDTETKGVRGSLLFGDAARFSVRVGAAYDDTMRRITPFDNTNPWQNAICGNAPSVTLPAPNTGTTPCTGLSQPGATPPAGFPTFPGYGTNYTTGGAPITYAGSIVPTAAVPGYLLPGSNGFITVDWDKFRQATGYDALLANATEVGSGSSGANGGLVQEKVTGTFAEANGVIDVGDNTLRLNAGLRYVRTEQIIGGRVSVPDPRNTLPGGAQIADGGRYPNIITFPKTRTLYSNFLPSASLAFDFAGKAVARASFSKTMTRPDPNALLPGASFVQPSADIGTVGNPELDPYVSTNIDLGFEYYTGGEGVIAVAAFRKSITGFTVNGTRTVPFSFLSPYGITFDSLTQAQQGALLARALPGQAPQDVNIVLQQQVNSDGKLKVNGLEFQITQPLDFLTSWAGIRGFGFQGNLTLIDQKGEGTGAPAVAIGVAPTTYTLTGYYEGNGLSARLTYTFNEGSQGSNPNQNGIPAAAIFGRDYSQLDFSGSLDLGKLFDNKYLPSLVLNVINITKQAQSSYFQFENATFNQYNPGRQVLVGIRGRF</sequence>
<feature type="chain" id="PRO_5021012671" evidence="5">
    <location>
        <begin position="30"/>
        <end position="1047"/>
    </location>
</feature>
<dbReference type="GO" id="GO:0009279">
    <property type="term" value="C:cell outer membrane"/>
    <property type="evidence" value="ECO:0007669"/>
    <property type="project" value="UniProtKB-SubCell"/>
</dbReference>
<dbReference type="InterPro" id="IPR037066">
    <property type="entry name" value="Plug_dom_sf"/>
</dbReference>
<evidence type="ECO:0000259" key="7">
    <source>
        <dbReference type="Pfam" id="PF07715"/>
    </source>
</evidence>
<evidence type="ECO:0000256" key="2">
    <source>
        <dbReference type="ARBA" id="ARBA00023136"/>
    </source>
</evidence>
<comment type="subcellular location">
    <subcellularLocation>
        <location evidence="1 4">Cell outer membrane</location>
    </subcellularLocation>
</comment>
<evidence type="ECO:0000256" key="3">
    <source>
        <dbReference type="ARBA" id="ARBA00023237"/>
    </source>
</evidence>
<dbReference type="SUPFAM" id="SSF56935">
    <property type="entry name" value="Porins"/>
    <property type="match status" value="1"/>
</dbReference>
<evidence type="ECO:0000256" key="4">
    <source>
        <dbReference type="RuleBase" id="RU003357"/>
    </source>
</evidence>
<dbReference type="InterPro" id="IPR010104">
    <property type="entry name" value="TonB_rcpt_bac"/>
</dbReference>
<dbReference type="PANTHER" id="PTHR40980">
    <property type="entry name" value="PLUG DOMAIN-CONTAINING PROTEIN"/>
    <property type="match status" value="1"/>
</dbReference>
<dbReference type="EMBL" id="SRXU01000003">
    <property type="protein sequence ID" value="TGX43432.1"/>
    <property type="molecule type" value="Genomic_DNA"/>
</dbReference>
<name>A0A4V3QWP5_9SPHN</name>
<dbReference type="InterPro" id="IPR012910">
    <property type="entry name" value="Plug_dom"/>
</dbReference>
<gene>
    <name evidence="8" type="ORF">E5A74_09760</name>
</gene>
<dbReference type="Pfam" id="PF00593">
    <property type="entry name" value="TonB_dep_Rec_b-barrel"/>
    <property type="match status" value="1"/>
</dbReference>
<evidence type="ECO:0000313" key="9">
    <source>
        <dbReference type="Proteomes" id="UP000309848"/>
    </source>
</evidence>
<dbReference type="PANTHER" id="PTHR40980:SF3">
    <property type="entry name" value="TONB-DEPENDENT RECEPTOR-LIKE BETA-BARREL DOMAIN-CONTAINING PROTEIN"/>
    <property type="match status" value="1"/>
</dbReference>
<keyword evidence="4" id="KW-0798">TonB box</keyword>
<feature type="domain" description="TonB-dependent receptor plug" evidence="7">
    <location>
        <begin position="78"/>
        <end position="189"/>
    </location>
</feature>
<dbReference type="RefSeq" id="WP_135984262.1">
    <property type="nucleotide sequence ID" value="NZ_JAASQM010000002.1"/>
</dbReference>
<protein>
    <submittedName>
        <fullName evidence="8">TonB-dependent receptor</fullName>
    </submittedName>
</protein>
<dbReference type="OrthoDB" id="5476657at2"/>
<feature type="signal peptide" evidence="5">
    <location>
        <begin position="1"/>
        <end position="29"/>
    </location>
</feature>
<dbReference type="InterPro" id="IPR000531">
    <property type="entry name" value="Beta-barrel_TonB"/>
</dbReference>
<dbReference type="Proteomes" id="UP000309848">
    <property type="component" value="Unassembled WGS sequence"/>
</dbReference>
<dbReference type="InterPro" id="IPR036942">
    <property type="entry name" value="Beta-barrel_TonB_sf"/>
</dbReference>
<feature type="domain" description="TonB-dependent receptor-like beta-barrel" evidence="6">
    <location>
        <begin position="473"/>
        <end position="1014"/>
    </location>
</feature>
<comment type="similarity">
    <text evidence="4">Belongs to the TonB-dependent receptor family.</text>
</comment>
<proteinExistence type="inferred from homology"/>
<evidence type="ECO:0000256" key="5">
    <source>
        <dbReference type="SAM" id="SignalP"/>
    </source>
</evidence>
<keyword evidence="8" id="KW-0675">Receptor</keyword>
<keyword evidence="5" id="KW-0732">Signal</keyword>
<evidence type="ECO:0000256" key="1">
    <source>
        <dbReference type="ARBA" id="ARBA00004442"/>
    </source>
</evidence>
<dbReference type="NCBIfam" id="TIGR01782">
    <property type="entry name" value="TonB-Xanth-Caul"/>
    <property type="match status" value="1"/>
</dbReference>
<dbReference type="AlphaFoldDB" id="A0A4V3QWP5"/>